<dbReference type="Proteomes" id="UP001433268">
    <property type="component" value="Unassembled WGS sequence"/>
</dbReference>
<feature type="region of interest" description="Disordered" evidence="1">
    <location>
        <begin position="164"/>
        <end position="235"/>
    </location>
</feature>
<proteinExistence type="predicted"/>
<organism evidence="2 3">
    <name type="scientific">Apiospora hydei</name>
    <dbReference type="NCBI Taxonomy" id="1337664"/>
    <lineage>
        <taxon>Eukaryota</taxon>
        <taxon>Fungi</taxon>
        <taxon>Dikarya</taxon>
        <taxon>Ascomycota</taxon>
        <taxon>Pezizomycotina</taxon>
        <taxon>Sordariomycetes</taxon>
        <taxon>Xylariomycetidae</taxon>
        <taxon>Amphisphaeriales</taxon>
        <taxon>Apiosporaceae</taxon>
        <taxon>Apiospora</taxon>
    </lineage>
</organism>
<evidence type="ECO:0008006" key="4">
    <source>
        <dbReference type="Google" id="ProtNLM"/>
    </source>
</evidence>
<sequence length="1231" mass="135670">MSSQDQGKTDGGGGPSSPHKPATKKKPSVAEIHNKLLEFSRQNPDMKFTTQDFANALREVARRKQAAELMTNMTGVSVDIASPQLQSTESMAASSSNHDQTTQDKLAQYYNFVAPGSSASAPATSTNFGSTSLDTNQPISIRDNDGRQLGFLMKQQDVDRIAQSPRVGSAGMPTKPNSAPPRLDSVEATGSVDTGSGAGASSDPDVKPTLSPGQTVVSMRPRGDAAEPSASTSSPARALVANMGFAAASIAAGNRKAPPPALNLQQPSKPTPKPKPAANHYISMVAKTATDMQPESMEKVEATMNWGKSPAEQVVMLKSPVATLFWENKKKEQGLPSIMEYSVDPIPQTYQETNDQSNDYTLETPLTAKFAKEQDRIKKEEQAKNEEAASIYQPDVNALFENHKSDGAASKSEKGKKPDSASSKEKPGDAASKGKPDDAASKDKKKKKPTKRTLRRRAANKIPQSYRIHLALTTGRSRPSTRFDMIEQLSANLGLIVEVCKHLPPADLLNLYSVHRTFHETVNRFLRSSIRTWTGYNCPEAALVYNWRSAMYRHLTIPDPAGRPLASPLTPFGFHPYRPKNNVYRPSTSSDNAYLESQGIDTSRRKGKEKMVYSDDNTKADDQEYYVGGDHEMIRLVPTLKWRQQTTSSPTWPATATARPPGTSTSLLKLWKLLATPTNDGRRAIIRSEARNNHNMDCKCWILKAKARLDRGLAVPLLKNLERMAKISALGLPEEIQGFTDLDLARLQCFFLKLDLRFNDPIYGPECTDLSDLMLGQRSLEPLRQLLFGERYRTIDQLIALKIRYDLGCAWTVVPPAPDEVLFRQNWKLMGVPFADWGKTHLEYWGERSGGPLSSICDPHDPTVNRNHMIHVTQLVAEESKRRDLKLEQHLIPLTLWGCIDWKTGRNLHPTESEIYMHDSAHKNRHIDTSQEFTRIEILKGRWGSLSTAERQEKPTDQDEEATAISHAVMQPITGLTAPPEIPKIDVGVLLENVADDSVESPGPLSAELMELERMDYSDFNSDSDSDSEHGLGSFEEGENPSSGTGDENAWKPKTPDNCGHLPQSFKQSVDEYQRRKARATTSAPLSTVGLPMMPHGWTDPTPIPGNGVGDGGAGPAGPAGHDDPIVDQAYINNVLYDMEEQLSDSDESIGFDDSWDYFDWEVAPRYIWSFLDHVRGDGSEETDEEDAGPSNSNSANAEEETVESAWAALQEAEAAAIAAGYRHIQARDDD</sequence>
<feature type="compositionally biased region" description="Low complexity" evidence="1">
    <location>
        <begin position="226"/>
        <end position="235"/>
    </location>
</feature>
<reference evidence="2 3" key="1">
    <citation type="submission" date="2023-01" db="EMBL/GenBank/DDBJ databases">
        <title>Analysis of 21 Apiospora genomes using comparative genomics revels a genus with tremendous synthesis potential of carbohydrate active enzymes and secondary metabolites.</title>
        <authorList>
            <person name="Sorensen T."/>
        </authorList>
    </citation>
    <scope>NUCLEOTIDE SEQUENCE [LARGE SCALE GENOMIC DNA]</scope>
    <source>
        <strain evidence="2 3">CBS 114990</strain>
    </source>
</reference>
<feature type="region of interest" description="Disordered" evidence="1">
    <location>
        <begin position="251"/>
        <end position="278"/>
    </location>
</feature>
<feature type="region of interest" description="Disordered" evidence="1">
    <location>
        <begin position="1"/>
        <end position="30"/>
    </location>
</feature>
<dbReference type="EMBL" id="JAQQWN010000009">
    <property type="protein sequence ID" value="KAK8066758.1"/>
    <property type="molecule type" value="Genomic_DNA"/>
</dbReference>
<feature type="compositionally biased region" description="Basic residues" evidence="1">
    <location>
        <begin position="443"/>
        <end position="459"/>
    </location>
</feature>
<evidence type="ECO:0000256" key="1">
    <source>
        <dbReference type="SAM" id="MobiDB-lite"/>
    </source>
</evidence>
<feature type="region of interest" description="Disordered" evidence="1">
    <location>
        <begin position="1177"/>
        <end position="1205"/>
    </location>
</feature>
<gene>
    <name evidence="2" type="ORF">PG997_013505</name>
</gene>
<feature type="compositionally biased region" description="Gly residues" evidence="1">
    <location>
        <begin position="1107"/>
        <end position="1118"/>
    </location>
</feature>
<feature type="compositionally biased region" description="Polar residues" evidence="1">
    <location>
        <begin position="349"/>
        <end position="361"/>
    </location>
</feature>
<feature type="region of interest" description="Disordered" evidence="1">
    <location>
        <begin position="349"/>
        <end position="460"/>
    </location>
</feature>
<accession>A0ABR1V6E7</accession>
<feature type="compositionally biased region" description="Polar residues" evidence="1">
    <location>
        <begin position="127"/>
        <end position="139"/>
    </location>
</feature>
<dbReference type="GeneID" id="92050879"/>
<feature type="compositionally biased region" description="Basic and acidic residues" evidence="1">
    <location>
        <begin position="370"/>
        <end position="387"/>
    </location>
</feature>
<feature type="region of interest" description="Disordered" evidence="1">
    <location>
        <begin position="1018"/>
        <end position="1123"/>
    </location>
</feature>
<evidence type="ECO:0000313" key="3">
    <source>
        <dbReference type="Proteomes" id="UP001433268"/>
    </source>
</evidence>
<name>A0ABR1V6E7_9PEZI</name>
<feature type="region of interest" description="Disordered" evidence="1">
    <location>
        <begin position="585"/>
        <end position="612"/>
    </location>
</feature>
<dbReference type="CDD" id="cd09917">
    <property type="entry name" value="F-box_SF"/>
    <property type="match status" value="1"/>
</dbReference>
<evidence type="ECO:0000313" key="2">
    <source>
        <dbReference type="EMBL" id="KAK8066758.1"/>
    </source>
</evidence>
<feature type="region of interest" description="Disordered" evidence="1">
    <location>
        <begin position="118"/>
        <end position="144"/>
    </location>
</feature>
<keyword evidence="3" id="KW-1185">Reference proteome</keyword>
<comment type="caution">
    <text evidence="2">The sequence shown here is derived from an EMBL/GenBank/DDBJ whole genome shotgun (WGS) entry which is preliminary data.</text>
</comment>
<protein>
    <recommendedName>
        <fullName evidence="4">F-box domain-containing protein</fullName>
    </recommendedName>
</protein>
<dbReference type="RefSeq" id="XP_066663511.1">
    <property type="nucleotide sequence ID" value="XM_066817819.1"/>
</dbReference>
<feature type="compositionally biased region" description="Basic and acidic residues" evidence="1">
    <location>
        <begin position="401"/>
        <end position="442"/>
    </location>
</feature>